<dbReference type="EMBL" id="JAZDWU010000009">
    <property type="protein sequence ID" value="KAK9991536.1"/>
    <property type="molecule type" value="Genomic_DNA"/>
</dbReference>
<name>A0AAW2C030_9ROSI</name>
<accession>A0AAW2C030</accession>
<comment type="caution">
    <text evidence="1">The sequence shown here is derived from an EMBL/GenBank/DDBJ whole genome shotgun (WGS) entry which is preliminary data.</text>
</comment>
<organism evidence="1 2">
    <name type="scientific">Lithocarpus litseifolius</name>
    <dbReference type="NCBI Taxonomy" id="425828"/>
    <lineage>
        <taxon>Eukaryota</taxon>
        <taxon>Viridiplantae</taxon>
        <taxon>Streptophyta</taxon>
        <taxon>Embryophyta</taxon>
        <taxon>Tracheophyta</taxon>
        <taxon>Spermatophyta</taxon>
        <taxon>Magnoliopsida</taxon>
        <taxon>eudicotyledons</taxon>
        <taxon>Gunneridae</taxon>
        <taxon>Pentapetalae</taxon>
        <taxon>rosids</taxon>
        <taxon>fabids</taxon>
        <taxon>Fagales</taxon>
        <taxon>Fagaceae</taxon>
        <taxon>Lithocarpus</taxon>
    </lineage>
</organism>
<evidence type="ECO:0000313" key="1">
    <source>
        <dbReference type="EMBL" id="KAK9991536.1"/>
    </source>
</evidence>
<sequence>MVEKNLLPIFHKHLFAQYFPNFKALVIVGTPVEVAINNGMLKKEECSIFEKTVAYTTNEEKINVVGAQPLSTMNSRPRRKFNELHVPMAQLFEKLKLERYLGPLDP</sequence>
<protein>
    <submittedName>
        <fullName evidence="1">Uncharacterized protein</fullName>
    </submittedName>
</protein>
<gene>
    <name evidence="1" type="ORF">SO802_026521</name>
</gene>
<dbReference type="Proteomes" id="UP001459277">
    <property type="component" value="Unassembled WGS sequence"/>
</dbReference>
<dbReference type="AlphaFoldDB" id="A0AAW2C030"/>
<keyword evidence="2" id="KW-1185">Reference proteome</keyword>
<reference evidence="1 2" key="1">
    <citation type="submission" date="2024-01" db="EMBL/GenBank/DDBJ databases">
        <title>A telomere-to-telomere, gap-free genome of sweet tea (Lithocarpus litseifolius).</title>
        <authorList>
            <person name="Zhou J."/>
        </authorList>
    </citation>
    <scope>NUCLEOTIDE SEQUENCE [LARGE SCALE GENOMIC DNA]</scope>
    <source>
        <strain evidence="1">Zhou-2022a</strain>
        <tissue evidence="1">Leaf</tissue>
    </source>
</reference>
<proteinExistence type="predicted"/>
<evidence type="ECO:0000313" key="2">
    <source>
        <dbReference type="Proteomes" id="UP001459277"/>
    </source>
</evidence>